<evidence type="ECO:0000256" key="5">
    <source>
        <dbReference type="ARBA" id="ARBA00013558"/>
    </source>
</evidence>
<dbReference type="PANTHER" id="PTHR11601">
    <property type="entry name" value="CYSTEINE DESULFURYLASE FAMILY MEMBER"/>
    <property type="match status" value="1"/>
</dbReference>
<keyword evidence="10" id="KW-0411">Iron-sulfur</keyword>
<dbReference type="Gene3D" id="1.10.260.50">
    <property type="match status" value="1"/>
</dbReference>
<name>A0ABM9N8X9_9RICK</name>
<dbReference type="InterPro" id="IPR016454">
    <property type="entry name" value="Cysteine_dSase"/>
</dbReference>
<evidence type="ECO:0000259" key="13">
    <source>
        <dbReference type="Pfam" id="PF00266"/>
    </source>
</evidence>
<keyword evidence="8" id="KW-0663">Pyridoxal phosphate</keyword>
<evidence type="ECO:0000256" key="6">
    <source>
        <dbReference type="ARBA" id="ARBA00022679"/>
    </source>
</evidence>
<evidence type="ECO:0000256" key="3">
    <source>
        <dbReference type="ARBA" id="ARBA00006490"/>
    </source>
</evidence>
<evidence type="ECO:0000256" key="1">
    <source>
        <dbReference type="ARBA" id="ARBA00001933"/>
    </source>
</evidence>
<gene>
    <name evidence="14" type="ORF">CAXC1_330119</name>
</gene>
<comment type="cofactor">
    <cofactor evidence="1 12">
        <name>pyridoxal 5'-phosphate</name>
        <dbReference type="ChEBI" id="CHEBI:597326"/>
    </cofactor>
</comment>
<evidence type="ECO:0000256" key="9">
    <source>
        <dbReference type="ARBA" id="ARBA00023004"/>
    </source>
</evidence>
<dbReference type="RefSeq" id="WP_338364499.1">
    <property type="nucleotide sequence ID" value="NZ_CAWVOK010000026.1"/>
</dbReference>
<dbReference type="EMBL" id="CAWVOK010000026">
    <property type="protein sequence ID" value="CAK8163359.1"/>
    <property type="molecule type" value="Genomic_DNA"/>
</dbReference>
<dbReference type="PIRSF" id="PIRSF005572">
    <property type="entry name" value="NifS"/>
    <property type="match status" value="1"/>
</dbReference>
<evidence type="ECO:0000313" key="15">
    <source>
        <dbReference type="Proteomes" id="UP001314181"/>
    </source>
</evidence>
<dbReference type="Gene3D" id="3.90.1150.10">
    <property type="entry name" value="Aspartate Aminotransferase, domain 1"/>
    <property type="match status" value="1"/>
</dbReference>
<comment type="function">
    <text evidence="2">Catalyzes the removal of elemental sulfur atoms from cysteine to produce alanine. Seems to participate in the biosynthesis of the nitrogenase metalloclusters by providing the inorganic sulfur required for the Fe-S core formation.</text>
</comment>
<evidence type="ECO:0000256" key="10">
    <source>
        <dbReference type="ARBA" id="ARBA00023014"/>
    </source>
</evidence>
<evidence type="ECO:0000256" key="2">
    <source>
        <dbReference type="ARBA" id="ARBA00003120"/>
    </source>
</evidence>
<evidence type="ECO:0000256" key="12">
    <source>
        <dbReference type="RuleBase" id="RU004504"/>
    </source>
</evidence>
<dbReference type="EC" id="2.8.1.7" evidence="4"/>
<dbReference type="PROSITE" id="PS00595">
    <property type="entry name" value="AA_TRANSFER_CLASS_5"/>
    <property type="match status" value="1"/>
</dbReference>
<accession>A0ABM9N8X9</accession>
<dbReference type="Pfam" id="PF00266">
    <property type="entry name" value="Aminotran_5"/>
    <property type="match status" value="1"/>
</dbReference>
<dbReference type="Proteomes" id="UP001314181">
    <property type="component" value="Unassembled WGS sequence"/>
</dbReference>
<reference evidence="14 15" key="1">
    <citation type="submission" date="2024-01" db="EMBL/GenBank/DDBJ databases">
        <authorList>
            <person name="Kunselman E."/>
        </authorList>
    </citation>
    <scope>NUCLEOTIDE SEQUENCE [LARGE SCALE GENOMIC DNA]</scope>
    <source>
        <strain evidence="14">2 abalone samples</strain>
    </source>
</reference>
<organism evidence="14 15">
    <name type="scientific">Candidatus Xenohaliotis californiensis</name>
    <dbReference type="NCBI Taxonomy" id="84677"/>
    <lineage>
        <taxon>Bacteria</taxon>
        <taxon>Pseudomonadati</taxon>
        <taxon>Pseudomonadota</taxon>
        <taxon>Alphaproteobacteria</taxon>
        <taxon>Rickettsiales</taxon>
        <taxon>Anaplasmataceae</taxon>
        <taxon>Candidatus Xenohaliotis</taxon>
    </lineage>
</organism>
<dbReference type="GO" id="GO:0031071">
    <property type="term" value="F:cysteine desulfurase activity"/>
    <property type="evidence" value="ECO:0007669"/>
    <property type="project" value="UniProtKB-EC"/>
</dbReference>
<comment type="catalytic activity">
    <reaction evidence="11">
        <text>(sulfur carrier)-H + L-cysteine = (sulfur carrier)-SH + L-alanine</text>
        <dbReference type="Rhea" id="RHEA:43892"/>
        <dbReference type="Rhea" id="RHEA-COMP:14737"/>
        <dbReference type="Rhea" id="RHEA-COMP:14739"/>
        <dbReference type="ChEBI" id="CHEBI:29917"/>
        <dbReference type="ChEBI" id="CHEBI:35235"/>
        <dbReference type="ChEBI" id="CHEBI:57972"/>
        <dbReference type="ChEBI" id="CHEBI:64428"/>
        <dbReference type="EC" id="2.8.1.7"/>
    </reaction>
</comment>
<keyword evidence="15" id="KW-1185">Reference proteome</keyword>
<keyword evidence="9" id="KW-0408">Iron</keyword>
<dbReference type="InterPro" id="IPR000192">
    <property type="entry name" value="Aminotrans_V_dom"/>
</dbReference>
<protein>
    <recommendedName>
        <fullName evidence="5">Cysteine desulfurase</fullName>
        <ecNumber evidence="4">2.8.1.7</ecNumber>
    </recommendedName>
</protein>
<evidence type="ECO:0000256" key="4">
    <source>
        <dbReference type="ARBA" id="ARBA00012239"/>
    </source>
</evidence>
<dbReference type="InterPro" id="IPR015422">
    <property type="entry name" value="PyrdxlP-dep_Trfase_small"/>
</dbReference>
<keyword evidence="6 14" id="KW-0808">Transferase</keyword>
<proteinExistence type="inferred from homology"/>
<evidence type="ECO:0000256" key="7">
    <source>
        <dbReference type="ARBA" id="ARBA00022723"/>
    </source>
</evidence>
<keyword evidence="7" id="KW-0479">Metal-binding</keyword>
<dbReference type="Gene3D" id="3.40.640.10">
    <property type="entry name" value="Type I PLP-dependent aspartate aminotransferase-like (Major domain)"/>
    <property type="match status" value="1"/>
</dbReference>
<evidence type="ECO:0000313" key="14">
    <source>
        <dbReference type="EMBL" id="CAK8163359.1"/>
    </source>
</evidence>
<sequence length="373" mass="40999">MISNMWYFDHNSSTTLHPAVLDNLLKYAMNNSNASSTHTPGQKARSIIEEARQNFLKALNCPANVKCIFTASGTEANNLFIKSFLNKLIILPFTEHLSIINAASDPIVLPVNISGEVDVHCLDNLLANHAKNNRVIVSIMLANNETGVIQPMREISNIVKKYNAILHTDAAQAVGKIPVDFQELGVDAMTVSAHKFGAVYGCGALLFRDDIELKPLIHGGGQENGLRSGSENILAISCAALLMERLSELVDKMSAVQLLRDNMEREMLNYIDDRLVIVSYGTKRLPNTSCFATANIHKSAQVAYFDMHNIAISAGSACSSGLLYSSHVLRAMGHSDIIGKNAVRISFGWNTKKADVEIFLTHWKDLCKNFLKI</sequence>
<evidence type="ECO:0000256" key="11">
    <source>
        <dbReference type="ARBA" id="ARBA00050776"/>
    </source>
</evidence>
<dbReference type="SUPFAM" id="SSF53383">
    <property type="entry name" value="PLP-dependent transferases"/>
    <property type="match status" value="1"/>
</dbReference>
<comment type="similarity">
    <text evidence="3">Belongs to the class-V pyridoxal-phosphate-dependent aminotransferase family. NifS/IscS subfamily.</text>
</comment>
<dbReference type="InterPro" id="IPR020578">
    <property type="entry name" value="Aminotrans_V_PyrdxlP_BS"/>
</dbReference>
<feature type="domain" description="Aminotransferase class V" evidence="13">
    <location>
        <begin position="7"/>
        <end position="359"/>
    </location>
</feature>
<evidence type="ECO:0000256" key="8">
    <source>
        <dbReference type="ARBA" id="ARBA00022898"/>
    </source>
</evidence>
<dbReference type="InterPro" id="IPR015421">
    <property type="entry name" value="PyrdxlP-dep_Trfase_major"/>
</dbReference>
<dbReference type="InterPro" id="IPR015424">
    <property type="entry name" value="PyrdxlP-dep_Trfase"/>
</dbReference>
<comment type="caution">
    <text evidence="14">The sequence shown here is derived from an EMBL/GenBank/DDBJ whole genome shotgun (WGS) entry which is preliminary data.</text>
</comment>
<dbReference type="PANTHER" id="PTHR11601:SF34">
    <property type="entry name" value="CYSTEINE DESULFURASE"/>
    <property type="match status" value="1"/>
</dbReference>